<dbReference type="InterPro" id="IPR010401">
    <property type="entry name" value="AGL/Gdb1"/>
</dbReference>
<dbReference type="InterPro" id="IPR032790">
    <property type="entry name" value="GDE_C"/>
</dbReference>
<proteinExistence type="predicted"/>
<dbReference type="FunFam" id="1.50.10.10:FF:000073">
    <property type="entry name" value="Glycogen debranching enzyme, hypothetical (TreX-like)"/>
    <property type="match status" value="1"/>
</dbReference>
<organism evidence="3 4">
    <name type="scientific">Vulcanimicrobium alpinum</name>
    <dbReference type="NCBI Taxonomy" id="3016050"/>
    <lineage>
        <taxon>Bacteria</taxon>
        <taxon>Bacillati</taxon>
        <taxon>Vulcanimicrobiota</taxon>
        <taxon>Vulcanimicrobiia</taxon>
        <taxon>Vulcanimicrobiales</taxon>
        <taxon>Vulcanimicrobiaceae</taxon>
        <taxon>Vulcanimicrobium</taxon>
    </lineage>
</organism>
<feature type="domain" description="Glycogen debranching enzyme bacterial and archaeal type N-terminal" evidence="2">
    <location>
        <begin position="17"/>
        <end position="232"/>
    </location>
</feature>
<dbReference type="Proteomes" id="UP001317532">
    <property type="component" value="Chromosome"/>
</dbReference>
<dbReference type="EMBL" id="AP025523">
    <property type="protein sequence ID" value="BDE05190.1"/>
    <property type="molecule type" value="Genomic_DNA"/>
</dbReference>
<dbReference type="Pfam" id="PF12439">
    <property type="entry name" value="GDE_N"/>
    <property type="match status" value="1"/>
</dbReference>
<dbReference type="Gene3D" id="1.50.10.10">
    <property type="match status" value="1"/>
</dbReference>
<dbReference type="InterPro" id="IPR012341">
    <property type="entry name" value="6hp_glycosidase-like_sf"/>
</dbReference>
<evidence type="ECO:0000313" key="3">
    <source>
        <dbReference type="EMBL" id="BDE05190.1"/>
    </source>
</evidence>
<dbReference type="PANTHER" id="PTHR10569:SF2">
    <property type="entry name" value="GLYCOGEN DEBRANCHING ENZYME"/>
    <property type="match status" value="1"/>
</dbReference>
<dbReference type="GO" id="GO:0004134">
    <property type="term" value="F:4-alpha-glucanotransferase activity"/>
    <property type="evidence" value="ECO:0007669"/>
    <property type="project" value="InterPro"/>
</dbReference>
<sequence length="647" mass="69312">MRYGRSLCGDVVMAESREWLLTNGRGGYAMGTVAGTLTRRYHGLLVAALDPPVQRRLLVARLELDADYDGTSYALGTNRWRSGAIAPLGYRFVEAFALKDGLPTWTYALGDALLAVTYAMPHDADAIAIELRVLRARSPLAIRGRLVVADRDHHGGALPPSDAFTVGAGAGASTIALPEARRTLHVLAPGAQATAASERYEGFAFARETERGFPDTDEYLHALTLAWTLGPDAAAGAVLTLDPAVGDDACALVATRRAANRNRAAKMPAPLLGRLALAADAFVTRRGDGADAGTSIVAGYPWFADWGRDAMIAIPGLLLGTGRASDAAAVLRTYAAQMRDGLIPNRFSDAGGPAEYNTIDASLWFVEALRAYVALTGDAALLRELIPAVRAVIDGYRGGTRFGIGIDGDGLVRGGEDGVQLTWMDAKVGDRVITPRRGKPIEINALWYNALRACETFAQRLGDAPDEYRALADRTAASMQRYWNAERGWCADVLDGPDGDDVSFRPNQLVAVSLDACAFDAAQVRAIVDACAARLWTSLGLRTLDPRDPRYRGVYCGPQSERDAAYHQGTVWPWLAGAFVRAYLRAYGYRERARAFVAPLIDALELDALGTLGEIADGDAPHAARGCPAQAWSVAELIAVLRRIDAA</sequence>
<dbReference type="PANTHER" id="PTHR10569">
    <property type="entry name" value="GLYCOGEN DEBRANCHING ENZYME"/>
    <property type="match status" value="1"/>
</dbReference>
<dbReference type="GO" id="GO:0005980">
    <property type="term" value="P:glycogen catabolic process"/>
    <property type="evidence" value="ECO:0007669"/>
    <property type="project" value="InterPro"/>
</dbReference>
<evidence type="ECO:0000313" key="4">
    <source>
        <dbReference type="Proteomes" id="UP001317532"/>
    </source>
</evidence>
<dbReference type="GO" id="GO:0004135">
    <property type="term" value="F:amylo-alpha-1,6-glucosidase activity"/>
    <property type="evidence" value="ECO:0007669"/>
    <property type="project" value="InterPro"/>
</dbReference>
<dbReference type="InterPro" id="IPR024742">
    <property type="entry name" value="Glycogen_debranch_N"/>
</dbReference>
<accession>A0AAN2C7Z3</accession>
<dbReference type="AlphaFoldDB" id="A0AAN2C7Z3"/>
<dbReference type="InterPro" id="IPR008928">
    <property type="entry name" value="6-hairpin_glycosidase_sf"/>
</dbReference>
<evidence type="ECO:0000259" key="1">
    <source>
        <dbReference type="Pfam" id="PF06202"/>
    </source>
</evidence>
<dbReference type="SUPFAM" id="SSF48208">
    <property type="entry name" value="Six-hairpin glycosidases"/>
    <property type="match status" value="1"/>
</dbReference>
<reference evidence="3 4" key="1">
    <citation type="journal article" date="2022" name="ISME Commun">
        <title>Vulcanimicrobium alpinus gen. nov. sp. nov., the first cultivated representative of the candidate phylum 'Eremiobacterota', is a metabolically versatile aerobic anoxygenic phototroph.</title>
        <authorList>
            <person name="Yabe S."/>
            <person name="Muto K."/>
            <person name="Abe K."/>
            <person name="Yokota A."/>
            <person name="Staudigel H."/>
            <person name="Tebo B.M."/>
        </authorList>
    </citation>
    <scope>NUCLEOTIDE SEQUENCE [LARGE SCALE GENOMIC DNA]</scope>
    <source>
        <strain evidence="3 4">WC8-2</strain>
    </source>
</reference>
<name>A0AAN2C7Z3_UNVUL</name>
<dbReference type="Pfam" id="PF06202">
    <property type="entry name" value="GDE_C"/>
    <property type="match status" value="1"/>
</dbReference>
<keyword evidence="4" id="KW-1185">Reference proteome</keyword>
<gene>
    <name evidence="3" type="ORF">WPS_04660</name>
</gene>
<evidence type="ECO:0000259" key="2">
    <source>
        <dbReference type="Pfam" id="PF12439"/>
    </source>
</evidence>
<protein>
    <submittedName>
        <fullName evidence="3">Glycogen debranching protein</fullName>
    </submittedName>
</protein>
<dbReference type="KEGG" id="vab:WPS_04660"/>
<feature type="domain" description="Glycogen debranching enzyme C-terminal" evidence="1">
    <location>
        <begin position="278"/>
        <end position="638"/>
    </location>
</feature>